<dbReference type="PROSITE" id="PS50812">
    <property type="entry name" value="PWWP"/>
    <property type="match status" value="1"/>
</dbReference>
<dbReference type="Gene3D" id="2.30.30.140">
    <property type="match status" value="1"/>
</dbReference>
<reference evidence="2 3" key="1">
    <citation type="journal article" date="2023" name="Life. Sci Alliance">
        <title>Evolutionary insights into 3D genome organization and epigenetic landscape of Vigna mungo.</title>
        <authorList>
            <person name="Junaid A."/>
            <person name="Singh B."/>
            <person name="Bhatia S."/>
        </authorList>
    </citation>
    <scope>NUCLEOTIDE SEQUENCE [LARGE SCALE GENOMIC DNA]</scope>
    <source>
        <strain evidence="2">Urdbean</strain>
    </source>
</reference>
<dbReference type="Proteomes" id="UP001374535">
    <property type="component" value="Chromosome 2"/>
</dbReference>
<dbReference type="AlphaFoldDB" id="A0AAQ3S9R0"/>
<accession>A0AAQ3S9R0</accession>
<proteinExistence type="predicted"/>
<evidence type="ECO:0000313" key="3">
    <source>
        <dbReference type="Proteomes" id="UP001374535"/>
    </source>
</evidence>
<gene>
    <name evidence="2" type="ORF">V8G54_008278</name>
</gene>
<feature type="domain" description="PWWP" evidence="1">
    <location>
        <begin position="409"/>
        <end position="459"/>
    </location>
</feature>
<name>A0AAQ3S9R0_VIGMU</name>
<sequence length="459" mass="50666">MTLTKEENDKLQGLDCHQVRMWLEATKLQGLPSLTDGACMLTTDCPWRPFRIEKKIAEAIEVGLGVDASVAQVAETMATKVVGDGGWRRWSKTVPTAVAGDGGWPVTDNRQQVVAGGKRQRAVADSNTGQIDFLGGPRVAAATGGNKDKLEKDQKTCSDTKLNIFLSVYDLSVMYGLEVLSHGLELSISSARSYTGTRSLPIVNSVRPKFQAFISCGVFSRSVLYKDSVISSSQSCSKDNCKMDIEGNSKEECLMGQLSIGVHPNILMITESQVENGDACDLDLRCFNGLTSCGKLKGFPCCVNTDGCEQRVLKVRWSKRSKEKAASSRGDELRRYRVRMSRNAQTDLKKNVVDEETEKGTQWIESEWCGRERGRRRRIVCSWIPLNGYGSESGKSETSEGEANDSVTFGDIIFIKLRGSSWWPAQVVDENSVNKSVKPSKRSKRSPGDILVRHYGSYI</sequence>
<evidence type="ECO:0000313" key="2">
    <source>
        <dbReference type="EMBL" id="WVZ20956.1"/>
    </source>
</evidence>
<keyword evidence="3" id="KW-1185">Reference proteome</keyword>
<dbReference type="Pfam" id="PF00855">
    <property type="entry name" value="PWWP"/>
    <property type="match status" value="1"/>
</dbReference>
<protein>
    <recommendedName>
        <fullName evidence="1">PWWP domain-containing protein</fullName>
    </recommendedName>
</protein>
<dbReference type="InterPro" id="IPR000313">
    <property type="entry name" value="PWWP_dom"/>
</dbReference>
<organism evidence="2 3">
    <name type="scientific">Vigna mungo</name>
    <name type="common">Black gram</name>
    <name type="synonym">Phaseolus mungo</name>
    <dbReference type="NCBI Taxonomy" id="3915"/>
    <lineage>
        <taxon>Eukaryota</taxon>
        <taxon>Viridiplantae</taxon>
        <taxon>Streptophyta</taxon>
        <taxon>Embryophyta</taxon>
        <taxon>Tracheophyta</taxon>
        <taxon>Spermatophyta</taxon>
        <taxon>Magnoliopsida</taxon>
        <taxon>eudicotyledons</taxon>
        <taxon>Gunneridae</taxon>
        <taxon>Pentapetalae</taxon>
        <taxon>rosids</taxon>
        <taxon>fabids</taxon>
        <taxon>Fabales</taxon>
        <taxon>Fabaceae</taxon>
        <taxon>Papilionoideae</taxon>
        <taxon>50 kb inversion clade</taxon>
        <taxon>NPAAA clade</taxon>
        <taxon>indigoferoid/millettioid clade</taxon>
        <taxon>Phaseoleae</taxon>
        <taxon>Vigna</taxon>
    </lineage>
</organism>
<dbReference type="EMBL" id="CP144699">
    <property type="protein sequence ID" value="WVZ20956.1"/>
    <property type="molecule type" value="Genomic_DNA"/>
</dbReference>
<dbReference type="CDD" id="cd05162">
    <property type="entry name" value="PWWP"/>
    <property type="match status" value="1"/>
</dbReference>
<evidence type="ECO:0000259" key="1">
    <source>
        <dbReference type="PROSITE" id="PS50812"/>
    </source>
</evidence>
<dbReference type="SUPFAM" id="SSF63748">
    <property type="entry name" value="Tudor/PWWP/MBT"/>
    <property type="match status" value="1"/>
</dbReference>